<dbReference type="RefSeq" id="WP_246546860.1">
    <property type="nucleotide sequence ID" value="NZ_BAAAXY010000182.1"/>
</dbReference>
<dbReference type="EMBL" id="JACHMI010000001">
    <property type="protein sequence ID" value="MBB6552129.1"/>
    <property type="molecule type" value="Genomic_DNA"/>
</dbReference>
<evidence type="ECO:0000256" key="2">
    <source>
        <dbReference type="ARBA" id="ARBA00022475"/>
    </source>
</evidence>
<evidence type="ECO:0000256" key="6">
    <source>
        <dbReference type="SAM" id="Phobius"/>
    </source>
</evidence>
<name>A0A7X0NYT6_9ACTN</name>
<keyword evidence="5 6" id="KW-0472">Membrane</keyword>
<evidence type="ECO:0000256" key="3">
    <source>
        <dbReference type="ARBA" id="ARBA00022692"/>
    </source>
</evidence>
<evidence type="ECO:0000313" key="8">
    <source>
        <dbReference type="Proteomes" id="UP000565579"/>
    </source>
</evidence>
<evidence type="ECO:0000256" key="1">
    <source>
        <dbReference type="ARBA" id="ARBA00004651"/>
    </source>
</evidence>
<feature type="transmembrane region" description="Helical" evidence="6">
    <location>
        <begin position="128"/>
        <end position="153"/>
    </location>
</feature>
<feature type="transmembrane region" description="Helical" evidence="6">
    <location>
        <begin position="100"/>
        <end position="122"/>
    </location>
</feature>
<proteinExistence type="predicted"/>
<keyword evidence="8" id="KW-1185">Reference proteome</keyword>
<feature type="transmembrane region" description="Helical" evidence="6">
    <location>
        <begin position="165"/>
        <end position="183"/>
    </location>
</feature>
<keyword evidence="3 6" id="KW-0812">Transmembrane</keyword>
<evidence type="ECO:0000256" key="4">
    <source>
        <dbReference type="ARBA" id="ARBA00022989"/>
    </source>
</evidence>
<dbReference type="InterPro" id="IPR001123">
    <property type="entry name" value="LeuE-type"/>
</dbReference>
<organism evidence="7 8">
    <name type="scientific">Nonomuraea rubra</name>
    <dbReference type="NCBI Taxonomy" id="46180"/>
    <lineage>
        <taxon>Bacteria</taxon>
        <taxon>Bacillati</taxon>
        <taxon>Actinomycetota</taxon>
        <taxon>Actinomycetes</taxon>
        <taxon>Streptosporangiales</taxon>
        <taxon>Streptosporangiaceae</taxon>
        <taxon>Nonomuraea</taxon>
    </lineage>
</organism>
<dbReference type="AlphaFoldDB" id="A0A7X0NYT6"/>
<dbReference type="Proteomes" id="UP000565579">
    <property type="component" value="Unassembled WGS sequence"/>
</dbReference>
<protein>
    <submittedName>
        <fullName evidence="7">Threonine/homoserine/homoserine lactone efflux protein</fullName>
    </submittedName>
</protein>
<reference evidence="7 8" key="1">
    <citation type="submission" date="2020-08" db="EMBL/GenBank/DDBJ databases">
        <title>Sequencing the genomes of 1000 actinobacteria strains.</title>
        <authorList>
            <person name="Klenk H.-P."/>
        </authorList>
    </citation>
    <scope>NUCLEOTIDE SEQUENCE [LARGE SCALE GENOMIC DNA]</scope>
    <source>
        <strain evidence="7 8">DSM 43768</strain>
    </source>
</reference>
<comment type="subcellular location">
    <subcellularLocation>
        <location evidence="1">Cell membrane</location>
        <topology evidence="1">Multi-pass membrane protein</topology>
    </subcellularLocation>
</comment>
<keyword evidence="2" id="KW-1003">Cell membrane</keyword>
<comment type="caution">
    <text evidence="7">The sequence shown here is derived from an EMBL/GenBank/DDBJ whole genome shotgun (WGS) entry which is preliminary data.</text>
</comment>
<gene>
    <name evidence="7" type="ORF">HD593_006924</name>
</gene>
<dbReference type="PANTHER" id="PTHR30086">
    <property type="entry name" value="ARGININE EXPORTER PROTEIN ARGO"/>
    <property type="match status" value="1"/>
</dbReference>
<feature type="transmembrane region" description="Helical" evidence="6">
    <location>
        <begin position="22"/>
        <end position="41"/>
    </location>
</feature>
<feature type="transmembrane region" description="Helical" evidence="6">
    <location>
        <begin position="47"/>
        <end position="67"/>
    </location>
</feature>
<accession>A0A7X0NYT6</accession>
<keyword evidence="4 6" id="KW-1133">Transmembrane helix</keyword>
<dbReference type="GO" id="GO:0005886">
    <property type="term" value="C:plasma membrane"/>
    <property type="evidence" value="ECO:0007669"/>
    <property type="project" value="UniProtKB-SubCell"/>
</dbReference>
<sequence>MTPDPGLAVVVRRSAVSGRGPGMAAAAGIAVASFALVVAVADVGALLATSFTVVQVAGAAYLFYLGIRSLWAAWRGSEALRPGVPEPDGRRGSWAAFTEGLLATVLNPMAALFYAALVPQFLGGGADAPALGVVALAGTVAWFLLVANLVGLLHEVFAVPIVRRVVDGLAGVVLICFGVLLAFTRP</sequence>
<dbReference type="Pfam" id="PF01810">
    <property type="entry name" value="LysE"/>
    <property type="match status" value="1"/>
</dbReference>
<dbReference type="GO" id="GO:0015171">
    <property type="term" value="F:amino acid transmembrane transporter activity"/>
    <property type="evidence" value="ECO:0007669"/>
    <property type="project" value="TreeGrafter"/>
</dbReference>
<evidence type="ECO:0000256" key="5">
    <source>
        <dbReference type="ARBA" id="ARBA00023136"/>
    </source>
</evidence>
<evidence type="ECO:0000313" key="7">
    <source>
        <dbReference type="EMBL" id="MBB6552129.1"/>
    </source>
</evidence>
<dbReference type="PANTHER" id="PTHR30086:SF20">
    <property type="entry name" value="ARGININE EXPORTER PROTEIN ARGO-RELATED"/>
    <property type="match status" value="1"/>
</dbReference>